<dbReference type="Proteomes" id="UP001519308">
    <property type="component" value="Unassembled WGS sequence"/>
</dbReference>
<name>A0ABS4K6S5_9CLOT</name>
<organism evidence="2 3">
    <name type="scientific">Clostridium punense</name>
    <dbReference type="NCBI Taxonomy" id="1054297"/>
    <lineage>
        <taxon>Bacteria</taxon>
        <taxon>Bacillati</taxon>
        <taxon>Bacillota</taxon>
        <taxon>Clostridia</taxon>
        <taxon>Eubacteriales</taxon>
        <taxon>Clostridiaceae</taxon>
        <taxon>Clostridium</taxon>
    </lineage>
</organism>
<reference evidence="2 3" key="1">
    <citation type="submission" date="2021-03" db="EMBL/GenBank/DDBJ databases">
        <title>Genomic Encyclopedia of Type Strains, Phase IV (KMG-IV): sequencing the most valuable type-strain genomes for metagenomic binning, comparative biology and taxonomic classification.</title>
        <authorList>
            <person name="Goeker M."/>
        </authorList>
    </citation>
    <scope>NUCLEOTIDE SEQUENCE [LARGE SCALE GENOMIC DNA]</scope>
    <source>
        <strain evidence="2 3">DSM 28650</strain>
    </source>
</reference>
<gene>
    <name evidence="2" type="ORF">J2Z44_002671</name>
</gene>
<dbReference type="EMBL" id="JAGGLL010000020">
    <property type="protein sequence ID" value="MBP2022846.1"/>
    <property type="molecule type" value="Genomic_DNA"/>
</dbReference>
<accession>A0ABS4K6S5</accession>
<proteinExistence type="predicted"/>
<keyword evidence="1" id="KW-1133">Transmembrane helix</keyword>
<comment type="caution">
    <text evidence="2">The sequence shown here is derived from an EMBL/GenBank/DDBJ whole genome shotgun (WGS) entry which is preliminary data.</text>
</comment>
<keyword evidence="3" id="KW-1185">Reference proteome</keyword>
<keyword evidence="1" id="KW-0812">Transmembrane</keyword>
<evidence type="ECO:0008006" key="4">
    <source>
        <dbReference type="Google" id="ProtNLM"/>
    </source>
</evidence>
<sequence>MTMGQLILFLILIFYIGWLNTSIREIKQKLSNIEKMLDR</sequence>
<keyword evidence="1" id="KW-0472">Membrane</keyword>
<evidence type="ECO:0000256" key="1">
    <source>
        <dbReference type="SAM" id="Phobius"/>
    </source>
</evidence>
<feature type="transmembrane region" description="Helical" evidence="1">
    <location>
        <begin position="6"/>
        <end position="23"/>
    </location>
</feature>
<protein>
    <recommendedName>
        <fullName evidence="4">CcmD family protein</fullName>
    </recommendedName>
</protein>
<evidence type="ECO:0000313" key="3">
    <source>
        <dbReference type="Proteomes" id="UP001519308"/>
    </source>
</evidence>
<evidence type="ECO:0000313" key="2">
    <source>
        <dbReference type="EMBL" id="MBP2022846.1"/>
    </source>
</evidence>